<dbReference type="InterPro" id="IPR002035">
    <property type="entry name" value="VWF_A"/>
</dbReference>
<accession>A0ABY7E2P8</accession>
<dbReference type="InterPro" id="IPR050525">
    <property type="entry name" value="ECM_Assembly_Org"/>
</dbReference>
<sequence length="508" mass="56079">MTDNIANLVEREFLKMTDNIANLVETEFLKMTDNIANLIEREFLKMTDNIANLIEREFLKMTDNIANLVETEFLKMTDNIANLIERKRHIKSGLLRQKLCSLLANHSQKKTSGKGSDVVFVLDGSGSMGEDMFNKGKDLIVQFIDSVTIGPSYVQVGLYIDSSAIGSGAQFHLKSYHSGEDLKAAVNHIRRAGRAVHTLYSFAFHLVIDNTSSVRTGVIVHKVLANNTRIRSHKCIKDLISIANTDQRTVLDDVQVSRTIIGDPTPNSGFEPPTFSHISNITVITICCFPRTISSRSFNNRASIQVPLSHTTDHSIANVNLTSNVTSFQPFVPYHQAGKYICYFLLPIGGGFGGNIHEDLRDMSEKEVIFYGVWTGNLPMQNFTVNYDLTSLGESFVAGSIAARMLTEQGAPVYESQDDAQTLRDKGATIFTVDASSYSNTVSLQTLASSSKHHFAFYGTDTSDIITAILNIAGIGYILPITALTCDNGAIFHTKGGLFNQDLYDPFQ</sequence>
<keyword evidence="3" id="KW-1185">Reference proteome</keyword>
<dbReference type="PANTHER" id="PTHR24020">
    <property type="entry name" value="COLLAGEN ALPHA"/>
    <property type="match status" value="1"/>
</dbReference>
<reference evidence="2" key="1">
    <citation type="submission" date="2022-11" db="EMBL/GenBank/DDBJ databases">
        <title>Centuries of genome instability and evolution in soft-shell clam transmissible cancer (bioRxiv).</title>
        <authorList>
            <person name="Hart S.F.M."/>
            <person name="Yonemitsu M.A."/>
            <person name="Giersch R.M."/>
            <person name="Beal B.F."/>
            <person name="Arriagada G."/>
            <person name="Davis B.W."/>
            <person name="Ostrander E.A."/>
            <person name="Goff S.P."/>
            <person name="Metzger M.J."/>
        </authorList>
    </citation>
    <scope>NUCLEOTIDE SEQUENCE</scope>
    <source>
        <strain evidence="2">MELC-2E11</strain>
        <tissue evidence="2">Siphon/mantle</tissue>
    </source>
</reference>
<dbReference type="SUPFAM" id="SSF53300">
    <property type="entry name" value="vWA-like"/>
    <property type="match status" value="1"/>
</dbReference>
<dbReference type="InterPro" id="IPR036465">
    <property type="entry name" value="vWFA_dom_sf"/>
</dbReference>
<organism evidence="2 3">
    <name type="scientific">Mya arenaria</name>
    <name type="common">Soft-shell clam</name>
    <dbReference type="NCBI Taxonomy" id="6604"/>
    <lineage>
        <taxon>Eukaryota</taxon>
        <taxon>Metazoa</taxon>
        <taxon>Spiralia</taxon>
        <taxon>Lophotrochozoa</taxon>
        <taxon>Mollusca</taxon>
        <taxon>Bivalvia</taxon>
        <taxon>Autobranchia</taxon>
        <taxon>Heteroconchia</taxon>
        <taxon>Euheterodonta</taxon>
        <taxon>Imparidentia</taxon>
        <taxon>Neoheterodontei</taxon>
        <taxon>Myida</taxon>
        <taxon>Myoidea</taxon>
        <taxon>Myidae</taxon>
        <taxon>Mya</taxon>
    </lineage>
</organism>
<dbReference type="Proteomes" id="UP001164746">
    <property type="component" value="Chromosome 4"/>
</dbReference>
<evidence type="ECO:0000313" key="3">
    <source>
        <dbReference type="Proteomes" id="UP001164746"/>
    </source>
</evidence>
<feature type="domain" description="VWFA" evidence="1">
    <location>
        <begin position="117"/>
        <end position="286"/>
    </location>
</feature>
<dbReference type="Pfam" id="PF00092">
    <property type="entry name" value="VWA"/>
    <property type="match status" value="1"/>
</dbReference>
<proteinExistence type="predicted"/>
<evidence type="ECO:0000259" key="1">
    <source>
        <dbReference type="PROSITE" id="PS50234"/>
    </source>
</evidence>
<gene>
    <name evidence="2" type="ORF">MAR_009774</name>
</gene>
<protein>
    <submittedName>
        <fullName evidence="2">MATN2-like protein</fullName>
    </submittedName>
</protein>
<dbReference type="PROSITE" id="PS50234">
    <property type="entry name" value="VWFA"/>
    <property type="match status" value="1"/>
</dbReference>
<name>A0ABY7E2P8_MYAAR</name>
<dbReference type="Gene3D" id="3.40.50.410">
    <property type="entry name" value="von Willebrand factor, type A domain"/>
    <property type="match status" value="1"/>
</dbReference>
<evidence type="ECO:0000313" key="2">
    <source>
        <dbReference type="EMBL" id="WAR03216.1"/>
    </source>
</evidence>
<dbReference type="EMBL" id="CP111015">
    <property type="protein sequence ID" value="WAR03216.1"/>
    <property type="molecule type" value="Genomic_DNA"/>
</dbReference>